<dbReference type="InterPro" id="IPR038597">
    <property type="entry name" value="GGGP/HepGP_synthase_sf"/>
</dbReference>
<feature type="binding site" evidence="9">
    <location>
        <begin position="227"/>
        <end position="228"/>
    </location>
    <ligand>
        <name>sn-glycerol 1-phosphate</name>
        <dbReference type="ChEBI" id="CHEBI:57685"/>
    </ligand>
</feature>
<dbReference type="NCBIfam" id="NF003198">
    <property type="entry name" value="PRK04169.1-2"/>
    <property type="match status" value="1"/>
</dbReference>
<dbReference type="RefSeq" id="WP_068702569.1">
    <property type="nucleotide sequence ID" value="NZ_BDCR01000001.1"/>
</dbReference>
<evidence type="ECO:0000256" key="9">
    <source>
        <dbReference type="HAMAP-Rule" id="MF_00112"/>
    </source>
</evidence>
<dbReference type="Proteomes" id="UP000076586">
    <property type="component" value="Unassembled WGS sequence"/>
</dbReference>
<comment type="catalytic activity">
    <reaction evidence="8 9">
        <text>sn-glycerol 1-phosphate + (2E,6E,10E)-geranylgeranyl diphosphate = sn-3-O-(geranylgeranyl)glycerol 1-phosphate + diphosphate</text>
        <dbReference type="Rhea" id="RHEA:23404"/>
        <dbReference type="ChEBI" id="CHEBI:33019"/>
        <dbReference type="ChEBI" id="CHEBI:57677"/>
        <dbReference type="ChEBI" id="CHEBI:57685"/>
        <dbReference type="ChEBI" id="CHEBI:58756"/>
        <dbReference type="EC" id="2.5.1.41"/>
    </reaction>
</comment>
<dbReference type="NCBIfam" id="TIGR01768">
    <property type="entry name" value="GGGP-family"/>
    <property type="match status" value="1"/>
</dbReference>
<dbReference type="AlphaFoldDB" id="A0A170Z841"/>
<evidence type="ECO:0000256" key="4">
    <source>
        <dbReference type="ARBA" id="ARBA00022842"/>
    </source>
</evidence>
<name>A0A170Z841_9BACT</name>
<comment type="cofactor">
    <cofactor evidence="9">
        <name>Mg(2+)</name>
        <dbReference type="ChEBI" id="CHEBI:18420"/>
    </cofactor>
</comment>
<keyword evidence="1 9" id="KW-0444">Lipid biosynthesis</keyword>
<dbReference type="HAMAP" id="MF_00112">
    <property type="entry name" value="GGGP_HepGP_synthase"/>
    <property type="match status" value="1"/>
</dbReference>
<keyword evidence="2 9" id="KW-0808">Transferase</keyword>
<dbReference type="Pfam" id="PF01884">
    <property type="entry name" value="PcrB"/>
    <property type="match status" value="1"/>
</dbReference>
<dbReference type="STRING" id="681398.PJIAN_11006"/>
<dbReference type="SUPFAM" id="SSF51395">
    <property type="entry name" value="FMN-linked oxidoreductases"/>
    <property type="match status" value="1"/>
</dbReference>
<evidence type="ECO:0000313" key="10">
    <source>
        <dbReference type="EMBL" id="GAT62412.1"/>
    </source>
</evidence>
<dbReference type="GO" id="GO:0046474">
    <property type="term" value="P:glycerophospholipid biosynthetic process"/>
    <property type="evidence" value="ECO:0007669"/>
    <property type="project" value="UniProtKB-UniRule"/>
</dbReference>
<keyword evidence="5 9" id="KW-0443">Lipid metabolism</keyword>
<evidence type="ECO:0000256" key="5">
    <source>
        <dbReference type="ARBA" id="ARBA00023098"/>
    </source>
</evidence>
<feature type="binding site" evidence="9">
    <location>
        <begin position="205"/>
        <end position="206"/>
    </location>
    <ligand>
        <name>sn-glycerol 1-phosphate</name>
        <dbReference type="ChEBI" id="CHEBI:57685"/>
    </ligand>
</feature>
<keyword evidence="11" id="KW-1185">Reference proteome</keyword>
<dbReference type="PANTHER" id="PTHR21235:SF22">
    <property type="entry name" value="GERANYLGERANYLGLYCERYL PHOSPHATE SYNTHASE"/>
    <property type="match status" value="1"/>
</dbReference>
<dbReference type="NCBIfam" id="TIGR01769">
    <property type="entry name" value="GGGP"/>
    <property type="match status" value="1"/>
</dbReference>
<comment type="caution">
    <text evidence="9">Lacks conserved residue(s) required for the propagation of feature annotation.</text>
</comment>
<dbReference type="CDD" id="cd02812">
    <property type="entry name" value="PcrB_like"/>
    <property type="match status" value="1"/>
</dbReference>
<evidence type="ECO:0000256" key="6">
    <source>
        <dbReference type="ARBA" id="ARBA00023209"/>
    </source>
</evidence>
<reference evidence="11" key="2">
    <citation type="journal article" date="2017" name="Genome Announc.">
        <title>Draft genome sequence of Paludibacter jiangxiensis NM7(T), a propionate-producing fermentative bacterium.</title>
        <authorList>
            <person name="Qiu Y.-L."/>
            <person name="Tourlousse D.M."/>
            <person name="Matsuura N."/>
            <person name="Ohashi A."/>
            <person name="Sekiguchi Y."/>
        </authorList>
    </citation>
    <scope>NUCLEOTIDE SEQUENCE [LARGE SCALE GENOMIC DNA]</scope>
    <source>
        <strain evidence="11">NM7</strain>
    </source>
</reference>
<dbReference type="EC" id="2.5.1.41" evidence="9"/>
<evidence type="ECO:0000256" key="7">
    <source>
        <dbReference type="ARBA" id="ARBA00023264"/>
    </source>
</evidence>
<comment type="caution">
    <text evidence="10">The sequence shown here is derived from an EMBL/GenBank/DDBJ whole genome shotgun (WGS) entry which is preliminary data.</text>
</comment>
<evidence type="ECO:0000256" key="2">
    <source>
        <dbReference type="ARBA" id="ARBA00022679"/>
    </source>
</evidence>
<dbReference type="GO" id="GO:0005737">
    <property type="term" value="C:cytoplasm"/>
    <property type="evidence" value="ECO:0007669"/>
    <property type="project" value="InterPro"/>
</dbReference>
<proteinExistence type="inferred from homology"/>
<evidence type="ECO:0000256" key="8">
    <source>
        <dbReference type="ARBA" id="ARBA00047288"/>
    </source>
</evidence>
<accession>A0A170Z841</accession>
<comment type="similarity">
    <text evidence="9">Belongs to the GGGP/HepGP synthase family. Group II subfamily.</text>
</comment>
<evidence type="ECO:0000313" key="11">
    <source>
        <dbReference type="Proteomes" id="UP000076586"/>
    </source>
</evidence>
<organism evidence="10 11">
    <name type="scientific">Paludibacter jiangxiensis</name>
    <dbReference type="NCBI Taxonomy" id="681398"/>
    <lineage>
        <taxon>Bacteria</taxon>
        <taxon>Pseudomonadati</taxon>
        <taxon>Bacteroidota</taxon>
        <taxon>Bacteroidia</taxon>
        <taxon>Bacteroidales</taxon>
        <taxon>Paludibacteraceae</taxon>
        <taxon>Paludibacter</taxon>
    </lineage>
</organism>
<dbReference type="InterPro" id="IPR050064">
    <property type="entry name" value="IGPS_HisA/HisF"/>
</dbReference>
<keyword evidence="7 9" id="KW-1208">Phospholipid metabolism</keyword>
<keyword evidence="6 9" id="KW-0594">Phospholipid biosynthesis</keyword>
<feature type="binding site" evidence="9">
    <location>
        <begin position="174"/>
        <end position="180"/>
    </location>
    <ligand>
        <name>sn-glycerol 1-phosphate</name>
        <dbReference type="ChEBI" id="CHEBI:57685"/>
    </ligand>
</feature>
<dbReference type="PANTHER" id="PTHR21235">
    <property type="entry name" value="IMIDAZOLE GLYCEROL PHOSPHATE SYNTHASE SUBUNIT HISF/H IGP SYNTHASE SUBUNIT HISF/H"/>
    <property type="match status" value="1"/>
</dbReference>
<dbReference type="GO" id="GO:0000107">
    <property type="term" value="F:imidazoleglycerol-phosphate synthase activity"/>
    <property type="evidence" value="ECO:0007669"/>
    <property type="project" value="TreeGrafter"/>
</dbReference>
<dbReference type="EMBL" id="BDCR01000001">
    <property type="protein sequence ID" value="GAT62412.1"/>
    <property type="molecule type" value="Genomic_DNA"/>
</dbReference>
<keyword evidence="4 9" id="KW-0460">Magnesium</keyword>
<dbReference type="OrthoDB" id="9807235at2"/>
<sequence>MKQAIYQLVSDAVQQNQKLFVVLIDPDKCSDEKQISHFASLLNTTKPDLIFIGGSLTSESTARLIKHLKSQCLIPTVLFPGNAIQFTPEADALLFLSLISGRNPDFLIGQHVVIAPAVKQSGIETISTGYILVESDQTTAVEYISNTRPIPRHKPQLAAATAIAGELLGNKLIYLEAGSGAKPPVPAEMISVVKKSISVPLIVGGGLRTNEDILNALNAGADIIVVGNILESTPEKMVEFAKTIKSFRNQQK</sequence>
<dbReference type="InterPro" id="IPR008205">
    <property type="entry name" value="GGGP_HepGP_synthase"/>
</dbReference>
<dbReference type="InterPro" id="IPR010946">
    <property type="entry name" value="GGGP_synth"/>
</dbReference>
<keyword evidence="3 9" id="KW-0479">Metal-binding</keyword>
<evidence type="ECO:0000256" key="1">
    <source>
        <dbReference type="ARBA" id="ARBA00022516"/>
    </source>
</evidence>
<gene>
    <name evidence="10" type="ORF">PJIAN_11006</name>
</gene>
<dbReference type="GO" id="GO:0047294">
    <property type="term" value="F:phosphoglycerol geranylgeranyltransferase activity"/>
    <property type="evidence" value="ECO:0007669"/>
    <property type="project" value="UniProtKB-UniRule"/>
</dbReference>
<feature type="binding site" evidence="9">
    <location>
        <position position="25"/>
    </location>
    <ligand>
        <name>Mg(2+)</name>
        <dbReference type="ChEBI" id="CHEBI:18420"/>
    </ligand>
</feature>
<dbReference type="GO" id="GO:0000287">
    <property type="term" value="F:magnesium ion binding"/>
    <property type="evidence" value="ECO:0007669"/>
    <property type="project" value="UniProtKB-UniRule"/>
</dbReference>
<protein>
    <recommendedName>
        <fullName evidence="9">Geranylgeranylglyceryl phosphate synthase</fullName>
        <shortName evidence="9">GGGP synthase</shortName>
        <shortName evidence="9">GGGPS</shortName>
        <ecNumber evidence="9">2.5.1.41</ecNumber>
    </recommendedName>
    <alternativeName>
        <fullName evidence="9">(S)-3-O-geranylgeranylglyceryl phosphate synthase</fullName>
    </alternativeName>
    <alternativeName>
        <fullName evidence="9">Phosphoglycerol geranylgeranyltransferase</fullName>
    </alternativeName>
</protein>
<evidence type="ECO:0000256" key="3">
    <source>
        <dbReference type="ARBA" id="ARBA00022723"/>
    </source>
</evidence>
<dbReference type="Gene3D" id="3.20.20.390">
    <property type="entry name" value="FMN-linked oxidoreductases"/>
    <property type="match status" value="1"/>
</dbReference>
<reference evidence="11" key="1">
    <citation type="submission" date="2016-04" db="EMBL/GenBank/DDBJ databases">
        <title>Draft genome sequence of Paludibacter jiangxiensis strain NM7.</title>
        <authorList>
            <person name="Qiu Y."/>
            <person name="Matsuura N."/>
            <person name="Ohashi A."/>
            <person name="Tourlousse M.D."/>
            <person name="Sekiguchi Y."/>
        </authorList>
    </citation>
    <scope>NUCLEOTIDE SEQUENCE [LARGE SCALE GENOMIC DNA]</scope>
    <source>
        <strain evidence="11">NM7</strain>
    </source>
</reference>
<feature type="binding site" evidence="9">
    <location>
        <position position="55"/>
    </location>
    <ligand>
        <name>Mg(2+)</name>
        <dbReference type="ChEBI" id="CHEBI:18420"/>
    </ligand>
</feature>
<comment type="function">
    <text evidence="9">Prenyltransferase that catalyzes the transfer of the geranylgeranyl moiety of geranylgeranyl diphosphate (GGPP) to the C3 hydroxyl of sn-glycerol-1-phosphate (G1P).</text>
</comment>